<feature type="transmembrane region" description="Helical" evidence="8">
    <location>
        <begin position="210"/>
        <end position="231"/>
    </location>
</feature>
<feature type="domain" description="CN hydrolase" evidence="9">
    <location>
        <begin position="249"/>
        <end position="492"/>
    </location>
</feature>
<comment type="subcellular location">
    <subcellularLocation>
        <location evidence="1 8">Cell membrane</location>
        <topology evidence="1 8">Multi-pass membrane protein</topology>
    </subcellularLocation>
</comment>
<proteinExistence type="inferred from homology"/>
<name>A0A9D8KEG9_9DELT</name>
<evidence type="ECO:0000256" key="2">
    <source>
        <dbReference type="ARBA" id="ARBA00022475"/>
    </source>
</evidence>
<keyword evidence="7 8" id="KW-0012">Acyltransferase</keyword>
<dbReference type="AlphaFoldDB" id="A0A9D8KEG9"/>
<organism evidence="10 11">
    <name type="scientific">Candidatus Zymogenus saltonus</name>
    <dbReference type="NCBI Taxonomy" id="2844893"/>
    <lineage>
        <taxon>Bacteria</taxon>
        <taxon>Deltaproteobacteria</taxon>
        <taxon>Candidatus Zymogenia</taxon>
        <taxon>Candidatus Zymogeniales</taxon>
        <taxon>Candidatus Zymogenaceae</taxon>
        <taxon>Candidatus Zymogenus</taxon>
    </lineage>
</organism>
<dbReference type="PROSITE" id="PS50263">
    <property type="entry name" value="CN_HYDROLASE"/>
    <property type="match status" value="1"/>
</dbReference>
<evidence type="ECO:0000256" key="6">
    <source>
        <dbReference type="ARBA" id="ARBA00023136"/>
    </source>
</evidence>
<dbReference type="InterPro" id="IPR036526">
    <property type="entry name" value="C-N_Hydrolase_sf"/>
</dbReference>
<feature type="transmembrane region" description="Helical" evidence="8">
    <location>
        <begin position="505"/>
        <end position="526"/>
    </location>
</feature>
<dbReference type="NCBIfam" id="TIGR00546">
    <property type="entry name" value="lnt"/>
    <property type="match status" value="1"/>
</dbReference>
<comment type="function">
    <text evidence="8">Catalyzes the phospholipid dependent N-acylation of the N-terminal cysteine of apolipoprotein, the last step in lipoprotein maturation.</text>
</comment>
<evidence type="ECO:0000313" key="11">
    <source>
        <dbReference type="Proteomes" id="UP000809273"/>
    </source>
</evidence>
<comment type="pathway">
    <text evidence="8">Protein modification; lipoprotein biosynthesis (N-acyl transfer).</text>
</comment>
<dbReference type="GO" id="GO:0005886">
    <property type="term" value="C:plasma membrane"/>
    <property type="evidence" value="ECO:0007669"/>
    <property type="project" value="UniProtKB-SubCell"/>
</dbReference>
<protein>
    <recommendedName>
        <fullName evidence="8">Apolipoprotein N-acyltransferase</fullName>
        <shortName evidence="8">ALP N-acyltransferase</shortName>
        <ecNumber evidence="8">2.3.1.269</ecNumber>
    </recommendedName>
</protein>
<evidence type="ECO:0000256" key="4">
    <source>
        <dbReference type="ARBA" id="ARBA00022692"/>
    </source>
</evidence>
<dbReference type="EC" id="2.3.1.269" evidence="8"/>
<dbReference type="InterPro" id="IPR004563">
    <property type="entry name" value="Apolipo_AcylTrfase"/>
</dbReference>
<dbReference type="SUPFAM" id="SSF56317">
    <property type="entry name" value="Carbon-nitrogen hydrolase"/>
    <property type="match status" value="1"/>
</dbReference>
<feature type="transmembrane region" description="Helical" evidence="8">
    <location>
        <begin position="21"/>
        <end position="38"/>
    </location>
</feature>
<dbReference type="Gene3D" id="3.60.110.10">
    <property type="entry name" value="Carbon-nitrogen hydrolase"/>
    <property type="match status" value="1"/>
</dbReference>
<evidence type="ECO:0000256" key="7">
    <source>
        <dbReference type="ARBA" id="ARBA00023315"/>
    </source>
</evidence>
<dbReference type="EMBL" id="JAFGIX010000033">
    <property type="protein sequence ID" value="MBN1572992.1"/>
    <property type="molecule type" value="Genomic_DNA"/>
</dbReference>
<reference evidence="10" key="2">
    <citation type="submission" date="2021-01" db="EMBL/GenBank/DDBJ databases">
        <authorList>
            <person name="Hahn C.R."/>
            <person name="Youssef N.H."/>
            <person name="Elshahed M."/>
        </authorList>
    </citation>
    <scope>NUCLEOTIDE SEQUENCE</scope>
    <source>
        <strain evidence="10">Zod_Metabat.24</strain>
    </source>
</reference>
<keyword evidence="4 8" id="KW-0812">Transmembrane</keyword>
<keyword evidence="2 8" id="KW-1003">Cell membrane</keyword>
<dbReference type="InterPro" id="IPR003010">
    <property type="entry name" value="C-N_Hydrolase"/>
</dbReference>
<feature type="transmembrane region" description="Helical" evidence="8">
    <location>
        <begin position="69"/>
        <end position="86"/>
    </location>
</feature>
<gene>
    <name evidence="8 10" type="primary">lnt</name>
    <name evidence="10" type="ORF">JW984_07345</name>
</gene>
<evidence type="ECO:0000256" key="8">
    <source>
        <dbReference type="HAMAP-Rule" id="MF_01148"/>
    </source>
</evidence>
<dbReference type="CDD" id="cd07571">
    <property type="entry name" value="ALP_N-acyl_transferase"/>
    <property type="match status" value="1"/>
</dbReference>
<feature type="transmembrane region" description="Helical" evidence="8">
    <location>
        <begin position="98"/>
        <end position="123"/>
    </location>
</feature>
<dbReference type="GO" id="GO:0042158">
    <property type="term" value="P:lipoprotein biosynthetic process"/>
    <property type="evidence" value="ECO:0007669"/>
    <property type="project" value="UniProtKB-UniRule"/>
</dbReference>
<keyword evidence="6 8" id="KW-0472">Membrane</keyword>
<feature type="transmembrane region" description="Helical" evidence="8">
    <location>
        <begin position="177"/>
        <end position="198"/>
    </location>
</feature>
<dbReference type="InterPro" id="IPR045378">
    <property type="entry name" value="LNT_N"/>
</dbReference>
<keyword evidence="3 8" id="KW-0808">Transferase</keyword>
<dbReference type="Pfam" id="PF20154">
    <property type="entry name" value="LNT_N"/>
    <property type="match status" value="1"/>
</dbReference>
<evidence type="ECO:0000256" key="5">
    <source>
        <dbReference type="ARBA" id="ARBA00022989"/>
    </source>
</evidence>
<dbReference type="GO" id="GO:0016410">
    <property type="term" value="F:N-acyltransferase activity"/>
    <property type="evidence" value="ECO:0007669"/>
    <property type="project" value="UniProtKB-UniRule"/>
</dbReference>
<evidence type="ECO:0000259" key="9">
    <source>
        <dbReference type="PROSITE" id="PS50263"/>
    </source>
</evidence>
<evidence type="ECO:0000256" key="3">
    <source>
        <dbReference type="ARBA" id="ARBA00022679"/>
    </source>
</evidence>
<accession>A0A9D8KEG9</accession>
<comment type="similarity">
    <text evidence="8">Belongs to the CN hydrolase family. Apolipoprotein N-acyltransferase subfamily.</text>
</comment>
<dbReference type="PANTHER" id="PTHR38686">
    <property type="entry name" value="APOLIPOPROTEIN N-ACYLTRANSFERASE"/>
    <property type="match status" value="1"/>
</dbReference>
<dbReference type="HAMAP" id="MF_01148">
    <property type="entry name" value="Lnt"/>
    <property type="match status" value="1"/>
</dbReference>
<dbReference type="Proteomes" id="UP000809273">
    <property type="component" value="Unassembled WGS sequence"/>
</dbReference>
<evidence type="ECO:0000256" key="1">
    <source>
        <dbReference type="ARBA" id="ARBA00004651"/>
    </source>
</evidence>
<sequence length="537" mass="60020">MKPKAKKSVKIEGKMEDRPKWIKDVILAGFGGCLFFLSLPAPSISILAWICLVPLLFAVKDYSPYRASILGFVFGLFANLGVFYWTALPASRYGGVPIYLGILITVLLVLYVSIYAGVFSAFVSWTRERFGTSEIVSVPIALTALEYLRGTLFTGFPWCFIGHSQIPFLPVVQVLDITGVFGVTFTIAIVNAAVYLVFLKIVGARKKFPWAEVAVSASLVAILIAYGLYAINRETKRASSAPGITVSLIQGNIRQDIKWNPAYQDETVSIYEELTLSTEKSNPDLIVWSETATPFFFKDHPYFRPRVEGLAMITEAYLFFGTVDYKIIGEQYRYQNSAYLLNPEGSLVGKYDKTHLVPFAEYVPLKRLFFFVDKIVEGVGDYLPGEKREPLETGFGGLGSLVCYEAIFPYMTRDYAKDGAVLFINITNDAWFGKTSAPYQHFSMSRIRAIETRIPLVRCANTGVSAFVDTIGRVKSQTPIFKRTAVTDKVKIGNRLTFYTRFGDIFAQLVTLAFIFPLLVGISGIIRGSLNKKRKKK</sequence>
<keyword evidence="5 8" id="KW-1133">Transmembrane helix</keyword>
<comment type="caution">
    <text evidence="10">The sequence shown here is derived from an EMBL/GenBank/DDBJ whole genome shotgun (WGS) entry which is preliminary data.</text>
</comment>
<dbReference type="Pfam" id="PF00795">
    <property type="entry name" value="CN_hydrolase"/>
    <property type="match status" value="1"/>
</dbReference>
<reference evidence="10" key="1">
    <citation type="journal article" date="2021" name="Environ. Microbiol.">
        <title>Genomic characterization of three novel Desulfobacterota classes expand the metabolic and phylogenetic diversity of the phylum.</title>
        <authorList>
            <person name="Murphy C.L."/>
            <person name="Biggerstaff J."/>
            <person name="Eichhorn A."/>
            <person name="Ewing E."/>
            <person name="Shahan R."/>
            <person name="Soriano D."/>
            <person name="Stewart S."/>
            <person name="VanMol K."/>
            <person name="Walker R."/>
            <person name="Walters P."/>
            <person name="Elshahed M.S."/>
            <person name="Youssef N.H."/>
        </authorList>
    </citation>
    <scope>NUCLEOTIDE SEQUENCE</scope>
    <source>
        <strain evidence="10">Zod_Metabat.24</strain>
    </source>
</reference>
<dbReference type="PANTHER" id="PTHR38686:SF1">
    <property type="entry name" value="APOLIPOPROTEIN N-ACYLTRANSFERASE"/>
    <property type="match status" value="1"/>
</dbReference>
<comment type="catalytic activity">
    <reaction evidence="8">
        <text>N-terminal S-1,2-diacyl-sn-glyceryl-L-cysteinyl-[lipoprotein] + a glycerophospholipid = N-acyl-S-1,2-diacyl-sn-glyceryl-L-cysteinyl-[lipoprotein] + a 2-acyl-sn-glycero-3-phospholipid + H(+)</text>
        <dbReference type="Rhea" id="RHEA:48228"/>
        <dbReference type="Rhea" id="RHEA-COMP:14681"/>
        <dbReference type="Rhea" id="RHEA-COMP:14684"/>
        <dbReference type="ChEBI" id="CHEBI:15378"/>
        <dbReference type="ChEBI" id="CHEBI:136912"/>
        <dbReference type="ChEBI" id="CHEBI:140656"/>
        <dbReference type="ChEBI" id="CHEBI:140657"/>
        <dbReference type="ChEBI" id="CHEBI:140660"/>
        <dbReference type="EC" id="2.3.1.269"/>
    </reaction>
</comment>
<evidence type="ECO:0000313" key="10">
    <source>
        <dbReference type="EMBL" id="MBN1572992.1"/>
    </source>
</evidence>